<dbReference type="OrthoDB" id="354351at2759"/>
<protein>
    <submittedName>
        <fullName evidence="1">Fatty acid binding protein</fullName>
    </submittedName>
</protein>
<evidence type="ECO:0000313" key="1">
    <source>
        <dbReference type="EMBL" id="KAJ1608041.1"/>
    </source>
</evidence>
<name>A0A9D5DIT6_9CRYT</name>
<dbReference type="InterPro" id="IPR012674">
    <property type="entry name" value="Calycin"/>
</dbReference>
<organism evidence="1">
    <name type="scientific">Cryptosporidium canis</name>
    <dbReference type="NCBI Taxonomy" id="195482"/>
    <lineage>
        <taxon>Eukaryota</taxon>
        <taxon>Sar</taxon>
        <taxon>Alveolata</taxon>
        <taxon>Apicomplexa</taxon>
        <taxon>Conoidasida</taxon>
        <taxon>Coccidia</taxon>
        <taxon>Eucoccidiorida</taxon>
        <taxon>Eimeriorina</taxon>
        <taxon>Cryptosporidiidae</taxon>
        <taxon>Cryptosporidium</taxon>
    </lineage>
</organism>
<comment type="caution">
    <text evidence="1">The sequence shown here is derived from an EMBL/GenBank/DDBJ whole genome shotgun (WGS) entry which is preliminary data.</text>
</comment>
<reference evidence="1" key="1">
    <citation type="submission" date="2022-10" db="EMBL/GenBank/DDBJ databases">
        <title>Adaptive evolution leads to modifications in subtelomeric GC content in a zoonotic Cryptosporidium species.</title>
        <authorList>
            <person name="Li J."/>
            <person name="Feng Y."/>
            <person name="Xiao L."/>
        </authorList>
    </citation>
    <scope>NUCLEOTIDE SEQUENCE</scope>
    <source>
        <strain evidence="1">33844</strain>
    </source>
</reference>
<dbReference type="SUPFAM" id="SSF50814">
    <property type="entry name" value="Lipocalins"/>
    <property type="match status" value="1"/>
</dbReference>
<dbReference type="Proteomes" id="UP001067231">
    <property type="component" value="Unassembled WGS sequence"/>
</dbReference>
<proteinExistence type="predicted"/>
<sequence length="287" mass="33114">MSICDCLLFSRYKEYGELGSFGFDDHLEISTVLFESLGDGHTILSSGSSSLLYNELLQCYSPLLDNEEFNSFQCMTLRKMNTINVILDIVSYGLPKLLSNIGLRDKMVVVEDEDQIDEEKADNSDDVHQRNKSRFRVRGPISYSVRIVDLSGSWQLIYEESDDMDQFLQKIGVGIIKRRVVNRGNFTLKVEIPREDLLTIKIEPFFGPSQTMNWDLTGEVFVENNTEVGTWKNKVEFIQFEHEKTNNKPVTAISMTRESENLPGKVVETRWTQPGSEYSKIKYIRYR</sequence>
<gene>
    <name evidence="1" type="ORF">OJ253_2082</name>
</gene>
<dbReference type="EMBL" id="JAPCXC010000050">
    <property type="protein sequence ID" value="KAJ1608041.1"/>
    <property type="molecule type" value="Genomic_DNA"/>
</dbReference>
<accession>A0A9D5DIT6</accession>
<dbReference type="Gene3D" id="2.40.128.20">
    <property type="match status" value="1"/>
</dbReference>
<dbReference type="AlphaFoldDB" id="A0A9D5DIT6"/>